<keyword evidence="8 9" id="KW-0472">Membrane</keyword>
<dbReference type="PANTHER" id="PTHR43394:SF1">
    <property type="entry name" value="ATP-BINDING CASSETTE SUB-FAMILY B MEMBER 10, MITOCHONDRIAL"/>
    <property type="match status" value="1"/>
</dbReference>
<keyword evidence="2" id="KW-0813">Transport</keyword>
<dbReference type="PROSITE" id="PS00211">
    <property type="entry name" value="ABC_TRANSPORTER_1"/>
    <property type="match status" value="1"/>
</dbReference>
<accession>A0A1R1MLZ8</accession>
<dbReference type="InterPro" id="IPR011527">
    <property type="entry name" value="ABC1_TM_dom"/>
</dbReference>
<dbReference type="STRING" id="1914305.BLW93_03880"/>
<evidence type="ECO:0000313" key="12">
    <source>
        <dbReference type="EMBL" id="OMH40724.1"/>
    </source>
</evidence>
<dbReference type="RefSeq" id="WP_076712802.1">
    <property type="nucleotide sequence ID" value="NZ_MOEN01000010.1"/>
</dbReference>
<evidence type="ECO:0000259" key="10">
    <source>
        <dbReference type="PROSITE" id="PS50893"/>
    </source>
</evidence>
<feature type="transmembrane region" description="Helical" evidence="9">
    <location>
        <begin position="58"/>
        <end position="79"/>
    </location>
</feature>
<feature type="transmembrane region" description="Helical" evidence="9">
    <location>
        <begin position="241"/>
        <end position="264"/>
    </location>
</feature>
<sequence>MRKFPWWLFGYIKEYRFLMGVTVVAMLVHSAVTSYLAYFIKDIINSVFVTKNEHMLKLLPFILLGLLLIKGIAFFFSYYTASYLGQTVIARLREDLYDKVLRLPMDVLQGESAGSFVSKIINDTALLQEFTARYVVSFMRDLTTSIGLMVAVIYMDPKLAFAGFVALPLIGLVISEFGKKVKKYTFRMQEKLANLTAHLFDGVKNIREVKLFLLEERFSELFKEENKRYVKQFMRIKFIQGIYPPIVEIMAGVVIGGLIFYGGYRIVEGTLTPGGFFAFIIALIMAYEPIRKLGGTYNNIQQAVAVAERVKKILSIPDEYTLKDGSLNLDSSIARIEFEDVYFSYPGRKEKVLKGIDASFVSGKKYAIVGKTGSGKSTLVSLIPRFFDVTEGVLRINNTDIKKYKLRSLRKRIGFVSQDIVLFRGTIRENIAVGKPDASMEEIVRAAKIANIHDFIETLPEKYETLLGEGGIQLSGGQKQRIAIARAVLKNPDVLILDEATSALDSETERAVQDAIDKIFKDKILVAIAHRLSTVLNSDEILFMEDGKIIARGSHRDLLLMSDRYKRLCELQFSENI</sequence>
<reference evidence="12 13" key="1">
    <citation type="submission" date="2016-10" db="EMBL/GenBank/DDBJ databases">
        <title>Genome sequence of a sulfur-reducing bacterium Desulfurobacterium indicum K6013.</title>
        <authorList>
            <person name="Cao J."/>
            <person name="Shao Z."/>
            <person name="Alain K."/>
            <person name="Jebbar M."/>
        </authorList>
    </citation>
    <scope>NUCLEOTIDE SEQUENCE [LARGE SCALE GENOMIC DNA]</scope>
    <source>
        <strain evidence="12 13">K6013</strain>
    </source>
</reference>
<keyword evidence="5" id="KW-0547">Nucleotide-binding</keyword>
<keyword evidence="4 9" id="KW-0812">Transmembrane</keyword>
<dbReference type="GO" id="GO:0015421">
    <property type="term" value="F:ABC-type oligopeptide transporter activity"/>
    <property type="evidence" value="ECO:0007669"/>
    <property type="project" value="TreeGrafter"/>
</dbReference>
<feature type="transmembrane region" description="Helical" evidence="9">
    <location>
        <begin position="15"/>
        <end position="38"/>
    </location>
</feature>
<dbReference type="PROSITE" id="PS50929">
    <property type="entry name" value="ABC_TM1F"/>
    <property type="match status" value="1"/>
</dbReference>
<feature type="transmembrane region" description="Helical" evidence="9">
    <location>
        <begin position="270"/>
        <end position="287"/>
    </location>
</feature>
<dbReference type="GO" id="GO:0005886">
    <property type="term" value="C:plasma membrane"/>
    <property type="evidence" value="ECO:0007669"/>
    <property type="project" value="UniProtKB-SubCell"/>
</dbReference>
<evidence type="ECO:0000256" key="9">
    <source>
        <dbReference type="SAM" id="Phobius"/>
    </source>
</evidence>
<evidence type="ECO:0000256" key="6">
    <source>
        <dbReference type="ARBA" id="ARBA00022840"/>
    </source>
</evidence>
<dbReference type="GO" id="GO:0005524">
    <property type="term" value="F:ATP binding"/>
    <property type="evidence" value="ECO:0007669"/>
    <property type="project" value="UniProtKB-KW"/>
</dbReference>
<dbReference type="FunFam" id="3.40.50.300:FF:000221">
    <property type="entry name" value="Multidrug ABC transporter ATP-binding protein"/>
    <property type="match status" value="1"/>
</dbReference>
<evidence type="ECO:0000256" key="4">
    <source>
        <dbReference type="ARBA" id="ARBA00022692"/>
    </source>
</evidence>
<evidence type="ECO:0000256" key="5">
    <source>
        <dbReference type="ARBA" id="ARBA00022741"/>
    </source>
</evidence>
<dbReference type="SUPFAM" id="SSF90123">
    <property type="entry name" value="ABC transporter transmembrane region"/>
    <property type="match status" value="1"/>
</dbReference>
<keyword evidence="3" id="KW-1003">Cell membrane</keyword>
<dbReference type="InterPro" id="IPR017871">
    <property type="entry name" value="ABC_transporter-like_CS"/>
</dbReference>
<dbReference type="Pfam" id="PF00005">
    <property type="entry name" value="ABC_tran"/>
    <property type="match status" value="1"/>
</dbReference>
<dbReference type="SMART" id="SM00382">
    <property type="entry name" value="AAA"/>
    <property type="match status" value="1"/>
</dbReference>
<evidence type="ECO:0000256" key="1">
    <source>
        <dbReference type="ARBA" id="ARBA00004651"/>
    </source>
</evidence>
<protein>
    <submittedName>
        <fullName evidence="12">ABC transporter</fullName>
    </submittedName>
</protein>
<feature type="transmembrane region" description="Helical" evidence="9">
    <location>
        <begin position="159"/>
        <end position="178"/>
    </location>
</feature>
<comment type="caution">
    <text evidence="12">The sequence shown here is derived from an EMBL/GenBank/DDBJ whole genome shotgun (WGS) entry which is preliminary data.</text>
</comment>
<dbReference type="Gene3D" id="1.20.1560.10">
    <property type="entry name" value="ABC transporter type 1, transmembrane domain"/>
    <property type="match status" value="1"/>
</dbReference>
<evidence type="ECO:0000256" key="7">
    <source>
        <dbReference type="ARBA" id="ARBA00022989"/>
    </source>
</evidence>
<dbReference type="InterPro" id="IPR003439">
    <property type="entry name" value="ABC_transporter-like_ATP-bd"/>
</dbReference>
<keyword evidence="6" id="KW-0067">ATP-binding</keyword>
<dbReference type="OrthoDB" id="9762778at2"/>
<keyword evidence="7 9" id="KW-1133">Transmembrane helix</keyword>
<evidence type="ECO:0000256" key="2">
    <source>
        <dbReference type="ARBA" id="ARBA00022448"/>
    </source>
</evidence>
<comment type="subcellular location">
    <subcellularLocation>
        <location evidence="1">Cell membrane</location>
        <topology evidence="1">Multi-pass membrane protein</topology>
    </subcellularLocation>
</comment>
<name>A0A1R1MLZ8_9BACT</name>
<dbReference type="PANTHER" id="PTHR43394">
    <property type="entry name" value="ATP-DEPENDENT PERMEASE MDL1, MITOCHONDRIAL"/>
    <property type="match status" value="1"/>
</dbReference>
<dbReference type="InterPro" id="IPR027417">
    <property type="entry name" value="P-loop_NTPase"/>
</dbReference>
<feature type="domain" description="ABC transmembrane type-1" evidence="11">
    <location>
        <begin position="21"/>
        <end position="302"/>
    </location>
</feature>
<feature type="domain" description="ABC transporter" evidence="10">
    <location>
        <begin position="336"/>
        <end position="571"/>
    </location>
</feature>
<dbReference type="InterPro" id="IPR003593">
    <property type="entry name" value="AAA+_ATPase"/>
</dbReference>
<evidence type="ECO:0000259" key="11">
    <source>
        <dbReference type="PROSITE" id="PS50929"/>
    </source>
</evidence>
<dbReference type="InterPro" id="IPR036640">
    <property type="entry name" value="ABC1_TM_sf"/>
</dbReference>
<dbReference type="Gene3D" id="3.40.50.300">
    <property type="entry name" value="P-loop containing nucleotide triphosphate hydrolases"/>
    <property type="match status" value="1"/>
</dbReference>
<dbReference type="InterPro" id="IPR039421">
    <property type="entry name" value="Type_1_exporter"/>
</dbReference>
<evidence type="ECO:0000256" key="8">
    <source>
        <dbReference type="ARBA" id="ARBA00023136"/>
    </source>
</evidence>
<proteinExistence type="predicted"/>
<gene>
    <name evidence="12" type="ORF">BLW93_03880</name>
</gene>
<dbReference type="GO" id="GO:0016887">
    <property type="term" value="F:ATP hydrolysis activity"/>
    <property type="evidence" value="ECO:0007669"/>
    <property type="project" value="InterPro"/>
</dbReference>
<dbReference type="PROSITE" id="PS50893">
    <property type="entry name" value="ABC_TRANSPORTER_2"/>
    <property type="match status" value="1"/>
</dbReference>
<dbReference type="CDD" id="cd18552">
    <property type="entry name" value="ABC_6TM_MsbA_like"/>
    <property type="match status" value="1"/>
</dbReference>
<dbReference type="AlphaFoldDB" id="A0A1R1MLZ8"/>
<evidence type="ECO:0000256" key="3">
    <source>
        <dbReference type="ARBA" id="ARBA00022475"/>
    </source>
</evidence>
<dbReference type="SUPFAM" id="SSF52540">
    <property type="entry name" value="P-loop containing nucleoside triphosphate hydrolases"/>
    <property type="match status" value="1"/>
</dbReference>
<keyword evidence="13" id="KW-1185">Reference proteome</keyword>
<dbReference type="Proteomes" id="UP000187408">
    <property type="component" value="Unassembled WGS sequence"/>
</dbReference>
<organism evidence="12 13">
    <name type="scientific">Desulfurobacterium indicum</name>
    <dbReference type="NCBI Taxonomy" id="1914305"/>
    <lineage>
        <taxon>Bacteria</taxon>
        <taxon>Pseudomonadati</taxon>
        <taxon>Aquificota</taxon>
        <taxon>Aquificia</taxon>
        <taxon>Desulfurobacteriales</taxon>
        <taxon>Desulfurobacteriaceae</taxon>
        <taxon>Desulfurobacterium</taxon>
    </lineage>
</organism>
<evidence type="ECO:0000313" key="13">
    <source>
        <dbReference type="Proteomes" id="UP000187408"/>
    </source>
</evidence>
<dbReference type="EMBL" id="MOEN01000010">
    <property type="protein sequence ID" value="OMH40724.1"/>
    <property type="molecule type" value="Genomic_DNA"/>
</dbReference>
<dbReference type="Pfam" id="PF00664">
    <property type="entry name" value="ABC_membrane"/>
    <property type="match status" value="1"/>
</dbReference>